<evidence type="ECO:0000256" key="12">
    <source>
        <dbReference type="ARBA" id="ARBA00039754"/>
    </source>
</evidence>
<dbReference type="InterPro" id="IPR013792">
    <property type="entry name" value="RNA3'P_cycl/enolpyr_Trfase_a/b"/>
</dbReference>
<name>A0ABP0VBP5_9BRYO</name>
<evidence type="ECO:0000256" key="8">
    <source>
        <dbReference type="ARBA" id="ARBA00023306"/>
    </source>
</evidence>
<dbReference type="InterPro" id="IPR050068">
    <property type="entry name" value="MurA_subfamily"/>
</dbReference>
<comment type="catalytic activity">
    <reaction evidence="15">
        <text>phosphoenolpyruvate + UDP-N-acetyl-alpha-D-glucosamine = UDP-N-acetyl-3-O-(1-carboxyvinyl)-alpha-D-glucosamine + phosphate</text>
        <dbReference type="Rhea" id="RHEA:18681"/>
        <dbReference type="ChEBI" id="CHEBI:43474"/>
        <dbReference type="ChEBI" id="CHEBI:57705"/>
        <dbReference type="ChEBI" id="CHEBI:58702"/>
        <dbReference type="ChEBI" id="CHEBI:68483"/>
        <dbReference type="EC" id="2.5.1.7"/>
    </reaction>
</comment>
<evidence type="ECO:0000256" key="15">
    <source>
        <dbReference type="ARBA" id="ARBA00047527"/>
    </source>
</evidence>
<proteinExistence type="inferred from homology"/>
<evidence type="ECO:0000313" key="17">
    <source>
        <dbReference type="EMBL" id="CAK9250365.1"/>
    </source>
</evidence>
<comment type="subcellular location">
    <subcellularLocation>
        <location evidence="1">Cytoplasm</location>
    </subcellularLocation>
</comment>
<gene>
    <name evidence="17" type="ORF">CSSPJE1EN1_LOCUS25743</name>
</gene>
<comment type="pathway">
    <text evidence="2">Cell wall biogenesis; peptidoglycan biosynthesis.</text>
</comment>
<dbReference type="SUPFAM" id="SSF55205">
    <property type="entry name" value="EPT/RTPC-like"/>
    <property type="match status" value="1"/>
</dbReference>
<sequence>MQAQLMSVMAMSEGTSMVTETIFENRFMHVSELARLGADITIKGQYRRRSRTAQVIGRSDYGDRFTCKREVSSLAGSCAEGETIVNRIYHLDRGYEKMEEKLAALGADIERIS</sequence>
<dbReference type="PANTHER" id="PTHR43783">
    <property type="entry name" value="UDP-N-ACETYLGLUCOSAMINE 1-CARBOXYVINYLTRANSFERASE"/>
    <property type="match status" value="1"/>
</dbReference>
<evidence type="ECO:0000256" key="1">
    <source>
        <dbReference type="ARBA" id="ARBA00004496"/>
    </source>
</evidence>
<keyword evidence="5" id="KW-0808">Transferase</keyword>
<evidence type="ECO:0000256" key="5">
    <source>
        <dbReference type="ARBA" id="ARBA00022679"/>
    </source>
</evidence>
<feature type="domain" description="Enolpyruvate transferase" evidence="16">
    <location>
        <begin position="1"/>
        <end position="102"/>
    </location>
</feature>
<keyword evidence="18" id="KW-1185">Reference proteome</keyword>
<dbReference type="PANTHER" id="PTHR43783:SF1">
    <property type="entry name" value="UDP-N-ACETYLGLUCOSAMINE 1-CARBOXYVINYLTRANSFERASE"/>
    <property type="match status" value="1"/>
</dbReference>
<evidence type="ECO:0000259" key="16">
    <source>
        <dbReference type="Pfam" id="PF00275"/>
    </source>
</evidence>
<keyword evidence="7" id="KW-0573">Peptidoglycan synthesis</keyword>
<keyword evidence="9" id="KW-0961">Cell wall biogenesis/degradation</keyword>
<evidence type="ECO:0000256" key="13">
    <source>
        <dbReference type="ARBA" id="ARBA00042443"/>
    </source>
</evidence>
<evidence type="ECO:0000256" key="7">
    <source>
        <dbReference type="ARBA" id="ARBA00022984"/>
    </source>
</evidence>
<evidence type="ECO:0000256" key="3">
    <source>
        <dbReference type="ARBA" id="ARBA00022490"/>
    </source>
</evidence>
<comment type="similarity">
    <text evidence="10">Belongs to the EPSP synthase family. MurA subfamily.</text>
</comment>
<dbReference type="InterPro" id="IPR036968">
    <property type="entry name" value="Enolpyruvate_Tfrase_sf"/>
</dbReference>
<evidence type="ECO:0000256" key="2">
    <source>
        <dbReference type="ARBA" id="ARBA00004752"/>
    </source>
</evidence>
<evidence type="ECO:0000256" key="11">
    <source>
        <dbReference type="ARBA" id="ARBA00039108"/>
    </source>
</evidence>
<keyword evidence="6" id="KW-0133">Cell shape</keyword>
<dbReference type="EMBL" id="CAXAQS010000159">
    <property type="protein sequence ID" value="CAK9250365.1"/>
    <property type="molecule type" value="Genomic_DNA"/>
</dbReference>
<organism evidence="17 18">
    <name type="scientific">Sphagnum jensenii</name>
    <dbReference type="NCBI Taxonomy" id="128206"/>
    <lineage>
        <taxon>Eukaryota</taxon>
        <taxon>Viridiplantae</taxon>
        <taxon>Streptophyta</taxon>
        <taxon>Embryophyta</taxon>
        <taxon>Bryophyta</taxon>
        <taxon>Sphagnophytina</taxon>
        <taxon>Sphagnopsida</taxon>
        <taxon>Sphagnales</taxon>
        <taxon>Sphagnaceae</taxon>
        <taxon>Sphagnum</taxon>
    </lineage>
</organism>
<evidence type="ECO:0000256" key="9">
    <source>
        <dbReference type="ARBA" id="ARBA00023316"/>
    </source>
</evidence>
<keyword evidence="4" id="KW-0132">Cell division</keyword>
<dbReference type="InterPro" id="IPR001986">
    <property type="entry name" value="Enolpyruvate_Tfrase_dom"/>
</dbReference>
<dbReference type="Pfam" id="PF00275">
    <property type="entry name" value="EPSP_synthase"/>
    <property type="match status" value="1"/>
</dbReference>
<reference evidence="17" key="1">
    <citation type="submission" date="2024-02" db="EMBL/GenBank/DDBJ databases">
        <authorList>
            <consortium name="ELIXIR-Norway"/>
            <consortium name="Elixir Norway"/>
        </authorList>
    </citation>
    <scope>NUCLEOTIDE SEQUENCE</scope>
</reference>
<evidence type="ECO:0000256" key="10">
    <source>
        <dbReference type="ARBA" id="ARBA00038367"/>
    </source>
</evidence>
<accession>A0ABP0VBP5</accession>
<evidence type="ECO:0000256" key="6">
    <source>
        <dbReference type="ARBA" id="ARBA00022960"/>
    </source>
</evidence>
<keyword evidence="3" id="KW-0963">Cytoplasm</keyword>
<dbReference type="Proteomes" id="UP001497444">
    <property type="component" value="Unassembled WGS sequence"/>
</dbReference>
<evidence type="ECO:0000256" key="14">
    <source>
        <dbReference type="ARBA" id="ARBA00042842"/>
    </source>
</evidence>
<protein>
    <recommendedName>
        <fullName evidence="12">UDP-N-acetylglucosamine 1-carboxyvinyltransferase</fullName>
        <ecNumber evidence="11">2.5.1.7</ecNumber>
    </recommendedName>
    <alternativeName>
        <fullName evidence="13">Enoylpyruvate transferase</fullName>
    </alternativeName>
    <alternativeName>
        <fullName evidence="14">UDP-N-acetylglucosamine enolpyruvyl transferase</fullName>
    </alternativeName>
</protein>
<dbReference type="EC" id="2.5.1.7" evidence="11"/>
<comment type="caution">
    <text evidence="17">The sequence shown here is derived from an EMBL/GenBank/DDBJ whole genome shotgun (WGS) entry which is preliminary data.</text>
</comment>
<evidence type="ECO:0000256" key="4">
    <source>
        <dbReference type="ARBA" id="ARBA00022618"/>
    </source>
</evidence>
<keyword evidence="8" id="KW-0131">Cell cycle</keyword>
<dbReference type="Gene3D" id="3.65.10.10">
    <property type="entry name" value="Enolpyruvate transferase domain"/>
    <property type="match status" value="1"/>
</dbReference>
<evidence type="ECO:0000313" key="18">
    <source>
        <dbReference type="Proteomes" id="UP001497444"/>
    </source>
</evidence>